<reference evidence="1 2" key="1">
    <citation type="submission" date="2019-05" db="EMBL/GenBank/DDBJ databases">
        <title>Emergence of the Ug99 lineage of the wheat stem rust pathogen through somatic hybridization.</title>
        <authorList>
            <person name="Li F."/>
            <person name="Upadhyaya N.M."/>
            <person name="Sperschneider J."/>
            <person name="Matny O."/>
            <person name="Nguyen-Phuc H."/>
            <person name="Mago R."/>
            <person name="Raley C."/>
            <person name="Miller M.E."/>
            <person name="Silverstein K.A.T."/>
            <person name="Henningsen E."/>
            <person name="Hirsch C.D."/>
            <person name="Visser B."/>
            <person name="Pretorius Z.A."/>
            <person name="Steffenson B.J."/>
            <person name="Schwessinger B."/>
            <person name="Dodds P.N."/>
            <person name="Figueroa M."/>
        </authorList>
    </citation>
    <scope>NUCLEOTIDE SEQUENCE [LARGE SCALE GENOMIC DNA]</scope>
    <source>
        <strain evidence="1">21-0</strain>
    </source>
</reference>
<accession>A0A5B0N3Y4</accession>
<proteinExistence type="predicted"/>
<dbReference type="Proteomes" id="UP000324748">
    <property type="component" value="Unassembled WGS sequence"/>
</dbReference>
<gene>
    <name evidence="1" type="ORF">PGT21_016665</name>
</gene>
<name>A0A5B0N3Y4_PUCGR</name>
<protein>
    <submittedName>
        <fullName evidence="1">Uncharacterized protein</fullName>
    </submittedName>
</protein>
<keyword evidence="2" id="KW-1185">Reference proteome</keyword>
<evidence type="ECO:0000313" key="2">
    <source>
        <dbReference type="Proteomes" id="UP000324748"/>
    </source>
</evidence>
<sequence>MKRMRCMHRHRIRVSDAGPCIASSASEKPMRRIGIASIYRFDAQYFAGDADVIGRHCLNLPPESPDMRRDSGGVVVCLQVRTPTRLLAMNQFMMINADHLILDFGDFTLQTVIELPKLFHNYQPITFVLTGHYVTFLEIPVDKRAQILAGWALSTFGTLPSNHLSSRHLSDYRSRRYTPTADLSRLSLACLPTAISAL</sequence>
<dbReference type="EMBL" id="VSWC01000119">
    <property type="protein sequence ID" value="KAA1082850.1"/>
    <property type="molecule type" value="Genomic_DNA"/>
</dbReference>
<dbReference type="AlphaFoldDB" id="A0A5B0N3Y4"/>
<comment type="caution">
    <text evidence="1">The sequence shown here is derived from an EMBL/GenBank/DDBJ whole genome shotgun (WGS) entry which is preliminary data.</text>
</comment>
<organism evidence="1 2">
    <name type="scientific">Puccinia graminis f. sp. tritici</name>
    <dbReference type="NCBI Taxonomy" id="56615"/>
    <lineage>
        <taxon>Eukaryota</taxon>
        <taxon>Fungi</taxon>
        <taxon>Dikarya</taxon>
        <taxon>Basidiomycota</taxon>
        <taxon>Pucciniomycotina</taxon>
        <taxon>Pucciniomycetes</taxon>
        <taxon>Pucciniales</taxon>
        <taxon>Pucciniaceae</taxon>
        <taxon>Puccinia</taxon>
    </lineage>
</organism>
<evidence type="ECO:0000313" key="1">
    <source>
        <dbReference type="EMBL" id="KAA1082850.1"/>
    </source>
</evidence>